<proteinExistence type="predicted"/>
<evidence type="ECO:0000313" key="3">
    <source>
        <dbReference type="Proteomes" id="UP001158576"/>
    </source>
</evidence>
<sequence length="164" mass="18258">MTVVVVEPQPVVYYQDPIPTYIEPAYPGTFKYGLFDTCCECCIHLEMLFCWYLRVQTVAEYFGSSGIGWCLLSVCFPWCTIAFQRQKVREMHMIEGHLCSDCAVATVACPCALLQIEGEANGFIKPACGGCCGGGRNDDTSCLRKLCCCYLCLRRLNGGIEPME</sequence>
<accession>A0ABN7RQN8</accession>
<keyword evidence="1" id="KW-1133">Transmembrane helix</keyword>
<name>A0ABN7RQN8_OIKDI</name>
<dbReference type="EMBL" id="OU015568">
    <property type="protein sequence ID" value="CAG5079778.1"/>
    <property type="molecule type" value="Genomic_DNA"/>
</dbReference>
<evidence type="ECO:0000256" key="1">
    <source>
        <dbReference type="SAM" id="Phobius"/>
    </source>
</evidence>
<evidence type="ECO:0000313" key="2">
    <source>
        <dbReference type="EMBL" id="CAG5079778.1"/>
    </source>
</evidence>
<keyword evidence="1" id="KW-0812">Transmembrane</keyword>
<gene>
    <name evidence="2" type="ORF">OKIOD_LOCUS923</name>
</gene>
<feature type="transmembrane region" description="Helical" evidence="1">
    <location>
        <begin position="61"/>
        <end position="83"/>
    </location>
</feature>
<organism evidence="2 3">
    <name type="scientific">Oikopleura dioica</name>
    <name type="common">Tunicate</name>
    <dbReference type="NCBI Taxonomy" id="34765"/>
    <lineage>
        <taxon>Eukaryota</taxon>
        <taxon>Metazoa</taxon>
        <taxon>Chordata</taxon>
        <taxon>Tunicata</taxon>
        <taxon>Appendicularia</taxon>
        <taxon>Copelata</taxon>
        <taxon>Oikopleuridae</taxon>
        <taxon>Oikopleura</taxon>
    </lineage>
</organism>
<keyword evidence="1" id="KW-0472">Membrane</keyword>
<dbReference type="Proteomes" id="UP001158576">
    <property type="component" value="Chromosome PAR"/>
</dbReference>
<keyword evidence="3" id="KW-1185">Reference proteome</keyword>
<protein>
    <submittedName>
        <fullName evidence="2">Oidioi.mRNA.OKI2018_I69.PAR.g9365.t1.cds</fullName>
    </submittedName>
</protein>
<reference evidence="2 3" key="1">
    <citation type="submission" date="2021-04" db="EMBL/GenBank/DDBJ databases">
        <authorList>
            <person name="Bliznina A."/>
        </authorList>
    </citation>
    <scope>NUCLEOTIDE SEQUENCE [LARGE SCALE GENOMIC DNA]</scope>
</reference>